<keyword evidence="2" id="KW-1133">Transmembrane helix</keyword>
<feature type="region of interest" description="Disordered" evidence="1">
    <location>
        <begin position="1"/>
        <end position="20"/>
    </location>
</feature>
<evidence type="ECO:0000256" key="1">
    <source>
        <dbReference type="SAM" id="MobiDB-lite"/>
    </source>
</evidence>
<sequence length="118" mass="13502">MANSQQQKKHTPRSPDSAKLEKTLRSIARARTRLAVCFWTLPVYVVAIWLLLNNGRSIDSMMWIYMAVYAGFAIDMSMRNCPNCHKQFYVKSIFLNLLTKQCVHCGQTSTPVESISKD</sequence>
<dbReference type="EMBL" id="NVUL01000057">
    <property type="protein sequence ID" value="PCI76429.1"/>
    <property type="molecule type" value="Genomic_DNA"/>
</dbReference>
<feature type="transmembrane region" description="Helical" evidence="2">
    <location>
        <begin position="58"/>
        <end position="78"/>
    </location>
</feature>
<protein>
    <submittedName>
        <fullName evidence="3">Uncharacterized protein</fullName>
    </submittedName>
</protein>
<evidence type="ECO:0000313" key="4">
    <source>
        <dbReference type="Proteomes" id="UP000218767"/>
    </source>
</evidence>
<keyword evidence="2" id="KW-0812">Transmembrane</keyword>
<comment type="caution">
    <text evidence="3">The sequence shown here is derived from an EMBL/GenBank/DDBJ whole genome shotgun (WGS) entry which is preliminary data.</text>
</comment>
<keyword evidence="2" id="KW-0472">Membrane</keyword>
<evidence type="ECO:0000256" key="2">
    <source>
        <dbReference type="SAM" id="Phobius"/>
    </source>
</evidence>
<reference evidence="4" key="1">
    <citation type="submission" date="2017-08" db="EMBL/GenBank/DDBJ databases">
        <title>A dynamic microbial community with high functional redundancy inhabits the cold, oxic subseafloor aquifer.</title>
        <authorList>
            <person name="Tully B.J."/>
            <person name="Wheat C.G."/>
            <person name="Glazer B.T."/>
            <person name="Huber J.A."/>
        </authorList>
    </citation>
    <scope>NUCLEOTIDE SEQUENCE [LARGE SCALE GENOMIC DNA]</scope>
</reference>
<gene>
    <name evidence="3" type="ORF">COB20_10680</name>
</gene>
<proteinExistence type="predicted"/>
<dbReference type="Proteomes" id="UP000218767">
    <property type="component" value="Unassembled WGS sequence"/>
</dbReference>
<organism evidence="3 4">
    <name type="scientific">SAR86 cluster bacterium</name>
    <dbReference type="NCBI Taxonomy" id="2030880"/>
    <lineage>
        <taxon>Bacteria</taxon>
        <taxon>Pseudomonadati</taxon>
        <taxon>Pseudomonadota</taxon>
        <taxon>Gammaproteobacteria</taxon>
        <taxon>SAR86 cluster</taxon>
    </lineage>
</organism>
<evidence type="ECO:0000313" key="3">
    <source>
        <dbReference type="EMBL" id="PCI76429.1"/>
    </source>
</evidence>
<feature type="transmembrane region" description="Helical" evidence="2">
    <location>
        <begin position="34"/>
        <end position="52"/>
    </location>
</feature>
<dbReference type="AlphaFoldDB" id="A0A2A4X2V2"/>
<name>A0A2A4X2V2_9GAMM</name>
<accession>A0A2A4X2V2</accession>